<evidence type="ECO:0000313" key="3">
    <source>
        <dbReference type="Proteomes" id="UP001432322"/>
    </source>
</evidence>
<name>A0AAV5VLF2_9BILA</name>
<feature type="signal peptide" evidence="1">
    <location>
        <begin position="1"/>
        <end position="23"/>
    </location>
</feature>
<comment type="caution">
    <text evidence="2">The sequence shown here is derived from an EMBL/GenBank/DDBJ whole genome shotgun (WGS) entry which is preliminary data.</text>
</comment>
<reference evidence="2" key="1">
    <citation type="submission" date="2023-10" db="EMBL/GenBank/DDBJ databases">
        <title>Genome assembly of Pristionchus species.</title>
        <authorList>
            <person name="Yoshida K."/>
            <person name="Sommer R.J."/>
        </authorList>
    </citation>
    <scope>NUCLEOTIDE SEQUENCE</scope>
    <source>
        <strain evidence="2">RS5133</strain>
    </source>
</reference>
<evidence type="ECO:0000313" key="2">
    <source>
        <dbReference type="EMBL" id="GMT20223.1"/>
    </source>
</evidence>
<gene>
    <name evidence="2" type="ORF">PFISCL1PPCAC_11520</name>
</gene>
<proteinExistence type="predicted"/>
<feature type="non-terminal residue" evidence="2">
    <location>
        <position position="1"/>
    </location>
</feature>
<accession>A0AAV5VLF2</accession>
<feature type="chain" id="PRO_5043428303" evidence="1">
    <location>
        <begin position="24"/>
        <end position="106"/>
    </location>
</feature>
<protein>
    <submittedName>
        <fullName evidence="2">Uncharacterized protein</fullName>
    </submittedName>
</protein>
<evidence type="ECO:0000256" key="1">
    <source>
        <dbReference type="SAM" id="SignalP"/>
    </source>
</evidence>
<dbReference type="Proteomes" id="UP001432322">
    <property type="component" value="Unassembled WGS sequence"/>
</dbReference>
<keyword evidence="3" id="KW-1185">Reference proteome</keyword>
<organism evidence="2 3">
    <name type="scientific">Pristionchus fissidentatus</name>
    <dbReference type="NCBI Taxonomy" id="1538716"/>
    <lineage>
        <taxon>Eukaryota</taxon>
        <taxon>Metazoa</taxon>
        <taxon>Ecdysozoa</taxon>
        <taxon>Nematoda</taxon>
        <taxon>Chromadorea</taxon>
        <taxon>Rhabditida</taxon>
        <taxon>Rhabditina</taxon>
        <taxon>Diplogasteromorpha</taxon>
        <taxon>Diplogasteroidea</taxon>
        <taxon>Neodiplogasteridae</taxon>
        <taxon>Pristionchus</taxon>
    </lineage>
</organism>
<dbReference type="AlphaFoldDB" id="A0AAV5VLF2"/>
<keyword evidence="1" id="KW-0732">Signal</keyword>
<dbReference type="EMBL" id="BTSY01000003">
    <property type="protein sequence ID" value="GMT20223.1"/>
    <property type="molecule type" value="Genomic_DNA"/>
</dbReference>
<sequence length="106" mass="11602">FQVILHSRIWLILLFFTPATVTAEAQSTTMIKIPKCSDEMTCFTSNACMGGRETDILSKMIAPQVKSDCPAVLEIRNSTGSLCCIVSMQQSSRSLLNTALIRCSPV</sequence>